<name>A0ABD5Q303_9EURY</name>
<dbReference type="Gene3D" id="1.10.10.10">
    <property type="entry name" value="Winged helix-like DNA-binding domain superfamily/Winged helix DNA-binding domain"/>
    <property type="match status" value="1"/>
</dbReference>
<dbReference type="Proteomes" id="UP001595945">
    <property type="component" value="Unassembled WGS sequence"/>
</dbReference>
<evidence type="ECO:0000313" key="2">
    <source>
        <dbReference type="EMBL" id="MFC4824978.1"/>
    </source>
</evidence>
<proteinExistence type="predicted"/>
<dbReference type="SUPFAM" id="SSF46785">
    <property type="entry name" value="Winged helix' DNA-binding domain"/>
    <property type="match status" value="1"/>
</dbReference>
<evidence type="ECO:0000256" key="1">
    <source>
        <dbReference type="SAM" id="MobiDB-lite"/>
    </source>
</evidence>
<feature type="region of interest" description="Disordered" evidence="1">
    <location>
        <begin position="123"/>
        <end position="149"/>
    </location>
</feature>
<keyword evidence="3" id="KW-1185">Reference proteome</keyword>
<reference evidence="2 3" key="1">
    <citation type="journal article" date="2019" name="Int. J. Syst. Evol. Microbiol.">
        <title>The Global Catalogue of Microorganisms (GCM) 10K type strain sequencing project: providing services to taxonomists for standard genome sequencing and annotation.</title>
        <authorList>
            <consortium name="The Broad Institute Genomics Platform"/>
            <consortium name="The Broad Institute Genome Sequencing Center for Infectious Disease"/>
            <person name="Wu L."/>
            <person name="Ma J."/>
        </authorList>
    </citation>
    <scope>NUCLEOTIDE SEQUENCE [LARGE SCALE GENOMIC DNA]</scope>
    <source>
        <strain evidence="2 3">XZYJ18</strain>
    </source>
</reference>
<sequence length="360" mass="41276">MSDSSSANQSGPFEEQRRIFDLLSQETRHLIVQYVLGHPEHLPSLDELDYMIPKSKAAIGDQLDNLVEAGVLDVYRYEPSVNKRDLPSKFYGFTERGVEILHEYNYLRGVPVAQALYKNTRKSEKIKRHENAPRPELPKAVREPFSNDSKQIPKVEEEIRDRKGKTRSVDDQVKLVMALFEAETGPDHEGLKRSEMESHLDVELEFTLGTILNHLSEIDLVQRVSPPGPDFYVISERTDEIVNGRIEEEVKQNLEGLIAHIDEEPHFARKSQFSEEGAIAVTDGAGRTLRSILAEEFSIMPEKVEPYLRKGNSLEKLNAAIEAIERSESITKREEYDKIIFRRQAYRYRLTEKAVKLAKS</sequence>
<feature type="compositionally biased region" description="Basic and acidic residues" evidence="1">
    <location>
        <begin position="123"/>
        <end position="142"/>
    </location>
</feature>
<dbReference type="RefSeq" id="WP_254269315.1">
    <property type="nucleotide sequence ID" value="NZ_CP100400.1"/>
</dbReference>
<dbReference type="GeneID" id="73044320"/>
<dbReference type="AlphaFoldDB" id="A0ABD5Q303"/>
<dbReference type="EMBL" id="JBHSHT010000001">
    <property type="protein sequence ID" value="MFC4824978.1"/>
    <property type="molecule type" value="Genomic_DNA"/>
</dbReference>
<accession>A0ABD5Q303</accession>
<organism evidence="2 3">
    <name type="scientific">Halorussus aquaticus</name>
    <dbReference type="NCBI Taxonomy" id="2953748"/>
    <lineage>
        <taxon>Archaea</taxon>
        <taxon>Methanobacteriati</taxon>
        <taxon>Methanobacteriota</taxon>
        <taxon>Stenosarchaea group</taxon>
        <taxon>Halobacteria</taxon>
        <taxon>Halobacteriales</taxon>
        <taxon>Haladaptataceae</taxon>
        <taxon>Halorussus</taxon>
    </lineage>
</organism>
<evidence type="ECO:0008006" key="4">
    <source>
        <dbReference type="Google" id="ProtNLM"/>
    </source>
</evidence>
<gene>
    <name evidence="2" type="ORF">ACFO9K_11985</name>
</gene>
<evidence type="ECO:0000313" key="3">
    <source>
        <dbReference type="Proteomes" id="UP001595945"/>
    </source>
</evidence>
<protein>
    <recommendedName>
        <fullName evidence="4">HTH arsR-type domain-containing protein</fullName>
    </recommendedName>
</protein>
<dbReference type="InterPro" id="IPR036388">
    <property type="entry name" value="WH-like_DNA-bd_sf"/>
</dbReference>
<comment type="caution">
    <text evidence="2">The sequence shown here is derived from an EMBL/GenBank/DDBJ whole genome shotgun (WGS) entry which is preliminary data.</text>
</comment>
<dbReference type="InterPro" id="IPR036390">
    <property type="entry name" value="WH_DNA-bd_sf"/>
</dbReference>